<comment type="subunit">
    <text evidence="7">Homodimer.</text>
</comment>
<evidence type="ECO:0000313" key="10">
    <source>
        <dbReference type="EMBL" id="SFU83048.1"/>
    </source>
</evidence>
<evidence type="ECO:0000256" key="3">
    <source>
        <dbReference type="ARBA" id="ARBA00022723"/>
    </source>
</evidence>
<comment type="cofactor">
    <cofactor evidence="7">
        <name>thiamine diphosphate</name>
        <dbReference type="ChEBI" id="CHEBI:58937"/>
    </cofactor>
    <text evidence="7">Binds 1 thiamine pyrophosphate per subunit.</text>
</comment>
<keyword evidence="4 7" id="KW-0460">Magnesium</keyword>
<dbReference type="HAMAP" id="MF_01659">
    <property type="entry name" value="MenD"/>
    <property type="match status" value="1"/>
</dbReference>
<evidence type="ECO:0000256" key="7">
    <source>
        <dbReference type="HAMAP-Rule" id="MF_01659"/>
    </source>
</evidence>
<comment type="pathway">
    <text evidence="7">Quinol/quinone metabolism; 1,4-dihydroxy-2-naphthoate biosynthesis; 1,4-dihydroxy-2-naphthoate from chorismate: step 2/7.</text>
</comment>
<dbReference type="PANTHER" id="PTHR42916">
    <property type="entry name" value="2-SUCCINYL-5-ENOLPYRUVYL-6-HYDROXY-3-CYCLOHEXENE-1-CARBOXYLATE SYNTHASE"/>
    <property type="match status" value="1"/>
</dbReference>
<evidence type="ECO:0000256" key="1">
    <source>
        <dbReference type="ARBA" id="ARBA00022428"/>
    </source>
</evidence>
<reference evidence="11" key="1">
    <citation type="submission" date="2016-10" db="EMBL/GenBank/DDBJ databases">
        <authorList>
            <person name="Varghese N."/>
        </authorList>
    </citation>
    <scope>NUCLEOTIDE SEQUENCE [LARGE SCALE GENOMIC DNA]</scope>
    <source>
        <strain evidence="11">DSM 17980</strain>
    </source>
</reference>
<keyword evidence="2 7" id="KW-0808">Transferase</keyword>
<dbReference type="PANTHER" id="PTHR42916:SF1">
    <property type="entry name" value="PROTEIN PHYLLO, CHLOROPLASTIC"/>
    <property type="match status" value="1"/>
</dbReference>
<evidence type="ECO:0000256" key="4">
    <source>
        <dbReference type="ARBA" id="ARBA00022842"/>
    </source>
</evidence>
<dbReference type="eggNOG" id="COG1165">
    <property type="taxonomic scope" value="Bacteria"/>
</dbReference>
<dbReference type="GO" id="GO:0000287">
    <property type="term" value="F:magnesium ion binding"/>
    <property type="evidence" value="ECO:0007669"/>
    <property type="project" value="UniProtKB-UniRule"/>
</dbReference>
<comment type="cofactor">
    <cofactor evidence="7">
        <name>Mg(2+)</name>
        <dbReference type="ChEBI" id="CHEBI:18420"/>
    </cofactor>
    <cofactor evidence="7">
        <name>Mn(2+)</name>
        <dbReference type="ChEBI" id="CHEBI:29035"/>
    </cofactor>
</comment>
<accession>A0A1I7JD06</accession>
<dbReference type="Pfam" id="PF02776">
    <property type="entry name" value="TPP_enzyme_N"/>
    <property type="match status" value="1"/>
</dbReference>
<keyword evidence="6 7" id="KW-0464">Manganese</keyword>
<dbReference type="InterPro" id="IPR029061">
    <property type="entry name" value="THDP-binding"/>
</dbReference>
<name>A0A1I7JD06_9BACL</name>
<dbReference type="NCBIfam" id="TIGR00173">
    <property type="entry name" value="menD"/>
    <property type="match status" value="1"/>
</dbReference>
<keyword evidence="3 7" id="KW-0479">Metal-binding</keyword>
<comment type="catalytic activity">
    <reaction evidence="7">
        <text>isochorismate + 2-oxoglutarate + H(+) = 5-enolpyruvoyl-6-hydroxy-2-succinyl-cyclohex-3-ene-1-carboxylate + CO2</text>
        <dbReference type="Rhea" id="RHEA:25593"/>
        <dbReference type="ChEBI" id="CHEBI:15378"/>
        <dbReference type="ChEBI" id="CHEBI:16526"/>
        <dbReference type="ChEBI" id="CHEBI:16810"/>
        <dbReference type="ChEBI" id="CHEBI:29780"/>
        <dbReference type="ChEBI" id="CHEBI:58818"/>
        <dbReference type="EC" id="2.2.1.9"/>
    </reaction>
</comment>
<dbReference type="SUPFAM" id="SSF52467">
    <property type="entry name" value="DHS-like NAD/FAD-binding domain"/>
    <property type="match status" value="1"/>
</dbReference>
<gene>
    <name evidence="7" type="primary">menD</name>
    <name evidence="10" type="ORF">SAMN05421543_109119</name>
</gene>
<evidence type="ECO:0000259" key="8">
    <source>
        <dbReference type="Pfam" id="PF02775"/>
    </source>
</evidence>
<comment type="pathway">
    <text evidence="7">Quinol/quinone metabolism; menaquinone biosynthesis.</text>
</comment>
<organism evidence="10 11">
    <name type="scientific">Alicyclobacillus macrosporangiidus</name>
    <dbReference type="NCBI Taxonomy" id="392015"/>
    <lineage>
        <taxon>Bacteria</taxon>
        <taxon>Bacillati</taxon>
        <taxon>Bacillota</taxon>
        <taxon>Bacilli</taxon>
        <taxon>Bacillales</taxon>
        <taxon>Alicyclobacillaceae</taxon>
        <taxon>Alicyclobacillus</taxon>
    </lineage>
</organism>
<dbReference type="InterPro" id="IPR012001">
    <property type="entry name" value="Thiamin_PyroP_enz_TPP-bd_dom"/>
</dbReference>
<dbReference type="Gene3D" id="3.40.50.1220">
    <property type="entry name" value="TPP-binding domain"/>
    <property type="match status" value="1"/>
</dbReference>
<dbReference type="GO" id="GO:0070204">
    <property type="term" value="F:2-succinyl-5-enolpyruvyl-6-hydroxy-3-cyclohexene-1-carboxylic-acid synthase activity"/>
    <property type="evidence" value="ECO:0007669"/>
    <property type="project" value="UniProtKB-UniRule"/>
</dbReference>
<dbReference type="InterPro" id="IPR004433">
    <property type="entry name" value="MenaQ_synth_MenD"/>
</dbReference>
<dbReference type="GO" id="GO:0009234">
    <property type="term" value="P:menaquinone biosynthetic process"/>
    <property type="evidence" value="ECO:0007669"/>
    <property type="project" value="UniProtKB-UniRule"/>
</dbReference>
<dbReference type="EC" id="2.2.1.9" evidence="7"/>
<protein>
    <recommendedName>
        <fullName evidence="7">2-succinyl-5-enolpyruvyl-6-hydroxy-3-cyclohexene-1-carboxylate synthase</fullName>
        <shortName evidence="7">SEPHCHC synthase</shortName>
        <ecNumber evidence="7">2.2.1.9</ecNumber>
    </recommendedName>
    <alternativeName>
        <fullName evidence="7">Menaquinone biosynthesis protein MenD</fullName>
    </alternativeName>
</protein>
<proteinExistence type="inferred from homology"/>
<evidence type="ECO:0000256" key="2">
    <source>
        <dbReference type="ARBA" id="ARBA00022679"/>
    </source>
</evidence>
<dbReference type="UniPathway" id="UPA00079"/>
<dbReference type="InterPro" id="IPR029035">
    <property type="entry name" value="DHS-like_NAD/FAD-binding_dom"/>
</dbReference>
<sequence length="591" mass="63194">MTAENLDLIPVLDFVEELARAGVRDVCVSPGSRSTPLTMAFARHGGFRLYTLLDERSAGFFALGLAKVKRRPAVLVCTSGTAAANYLPAVVEAHEARVPLVVLTADRPPELYETGSNQTVDQVKLYGTYVKLFLQMPVPRADPGLRRQAAASAWRLVHAAWAAPAGPVHANWPFREPLVPPREDAPVRAGMAGRRPGAPEAVYPALSSPDPEAITRVASHLAEARRALLVCGPWDDPAVAPAVASLAAQWDVPILADPLSQVRIGRHDLGRVIDTYDTLLRGPSADRIGPDLVIRLGHPPVSKALGQWLGRQADAFQVVVDVGDRWRDPFFSAGLVVQADPVAFCRALAEARAAVERPTEAAATQAAWSAAWRDADRRARRAMDAALEAADDLFEGRVWTELAPLLPEGAAVFAGNSMPVRDLDSFLGKRAQAVGVYGNRGASGIDGVVSTAAGVAAAGRKTVLVIGDVSFAHDLGGLLAATRHGADLVVVVIHNDGGGIFSFLPQAEHEDTFLHFRTPHGLTFQGAVEMYGARFHRACDWPSFRKAVAEGLHQGGVHVVLVPSADVDNVGRHRQVFERAWSAAEGVVWPG</sequence>
<evidence type="ECO:0000256" key="6">
    <source>
        <dbReference type="ARBA" id="ARBA00023211"/>
    </source>
</evidence>
<dbReference type="Pfam" id="PF02775">
    <property type="entry name" value="TPP_enzyme_C"/>
    <property type="match status" value="1"/>
</dbReference>
<keyword evidence="1 7" id="KW-0474">Menaquinone biosynthesis</keyword>
<dbReference type="Proteomes" id="UP000183508">
    <property type="component" value="Unassembled WGS sequence"/>
</dbReference>
<dbReference type="UniPathway" id="UPA01057">
    <property type="reaction ID" value="UER00164"/>
</dbReference>
<dbReference type="AlphaFoldDB" id="A0A1I7JD06"/>
<dbReference type="RefSeq" id="WP_074952227.1">
    <property type="nucleotide sequence ID" value="NZ_FPBV01000009.1"/>
</dbReference>
<dbReference type="PIRSF" id="PIRSF004983">
    <property type="entry name" value="MenD"/>
    <property type="match status" value="1"/>
</dbReference>
<feature type="domain" description="Thiamine pyrophosphate enzyme N-terminal TPP-binding" evidence="9">
    <location>
        <begin position="14"/>
        <end position="124"/>
    </location>
</feature>
<dbReference type="GO" id="GO:0030145">
    <property type="term" value="F:manganese ion binding"/>
    <property type="evidence" value="ECO:0007669"/>
    <property type="project" value="UniProtKB-UniRule"/>
</dbReference>
<dbReference type="Gene3D" id="3.40.50.970">
    <property type="match status" value="2"/>
</dbReference>
<evidence type="ECO:0000259" key="9">
    <source>
        <dbReference type="Pfam" id="PF02776"/>
    </source>
</evidence>
<keyword evidence="11" id="KW-1185">Reference proteome</keyword>
<dbReference type="OrthoDB" id="9791859at2"/>
<dbReference type="InterPro" id="IPR011766">
    <property type="entry name" value="TPP_enzyme_TPP-bd"/>
</dbReference>
<dbReference type="GO" id="GO:0030976">
    <property type="term" value="F:thiamine pyrophosphate binding"/>
    <property type="evidence" value="ECO:0007669"/>
    <property type="project" value="UniProtKB-UniRule"/>
</dbReference>
<keyword evidence="5 7" id="KW-0786">Thiamine pyrophosphate</keyword>
<dbReference type="STRING" id="392015.SAMN05421543_109119"/>
<comment type="similarity">
    <text evidence="7">Belongs to the TPP enzyme family. MenD subfamily.</text>
</comment>
<dbReference type="EMBL" id="FPBV01000009">
    <property type="protein sequence ID" value="SFU83048.1"/>
    <property type="molecule type" value="Genomic_DNA"/>
</dbReference>
<feature type="domain" description="Thiamine pyrophosphate enzyme TPP-binding" evidence="8">
    <location>
        <begin position="449"/>
        <end position="560"/>
    </location>
</feature>
<evidence type="ECO:0000313" key="11">
    <source>
        <dbReference type="Proteomes" id="UP000183508"/>
    </source>
</evidence>
<comment type="function">
    <text evidence="7">Catalyzes the thiamine diphosphate-dependent decarboxylation of 2-oxoglutarate and the subsequent addition of the resulting succinic semialdehyde-thiamine pyrophosphate anion to isochorismate to yield 2-succinyl-5-enolpyruvyl-6-hydroxy-3-cyclohexene-1-carboxylate (SEPHCHC).</text>
</comment>
<dbReference type="CDD" id="cd07037">
    <property type="entry name" value="TPP_PYR_MenD"/>
    <property type="match status" value="1"/>
</dbReference>
<evidence type="ECO:0000256" key="5">
    <source>
        <dbReference type="ARBA" id="ARBA00023052"/>
    </source>
</evidence>
<dbReference type="SUPFAM" id="SSF52518">
    <property type="entry name" value="Thiamin diphosphate-binding fold (THDP-binding)"/>
    <property type="match status" value="2"/>
</dbReference>
<dbReference type="CDD" id="cd02009">
    <property type="entry name" value="TPP_SHCHC_synthase"/>
    <property type="match status" value="1"/>
</dbReference>